<sequence length="79" mass="8871">MVGVGALRASTQAEPRSLYGELREHKTRELVDSTRSEAQRLSRDNDQCKENQAVSEASKSVAKYNFRPSLKGHGRLLVR</sequence>
<accession>A0A370P8Y0</accession>
<protein>
    <submittedName>
        <fullName evidence="2">Uncharacterized protein</fullName>
    </submittedName>
</protein>
<reference evidence="2 3" key="1">
    <citation type="submission" date="2018-07" db="EMBL/GenBank/DDBJ databases">
        <title>Section-level genome sequencing of Aspergillus section Nigri to investigate inter- and intra-species variation.</title>
        <authorList>
            <consortium name="DOE Joint Genome Institute"/>
            <person name="Vesth T.C."/>
            <person name="Nybo J.L."/>
            <person name="Theobald S."/>
            <person name="Frisvad J.C."/>
            <person name="Larsen T.O."/>
            <person name="Nielsen K.F."/>
            <person name="Hoof J.B."/>
            <person name="Brandl J."/>
            <person name="Salamov A."/>
            <person name="Riley R."/>
            <person name="Gladden J.M."/>
            <person name="Phatale P."/>
            <person name="Nielsen M.T."/>
            <person name="Lyhne E.K."/>
            <person name="Kogle M.E."/>
            <person name="Strasser K."/>
            <person name="McDonnell E."/>
            <person name="Barry K."/>
            <person name="Clum A."/>
            <person name="Chen C."/>
            <person name="Nolan M."/>
            <person name="Sandor L."/>
            <person name="Kuo A."/>
            <person name="Lipzen A."/>
            <person name="Hainaut M."/>
            <person name="Drula E."/>
            <person name="Tsang A."/>
            <person name="Magnuson J.K."/>
            <person name="Henrissat B."/>
            <person name="Wiebenga A."/>
            <person name="Simmons B.A."/>
            <person name="Makela M.R."/>
            <person name="De vries R.P."/>
            <person name="Grigoriev I.V."/>
            <person name="Mortensen U.H."/>
            <person name="Baker S.E."/>
            <person name="Andersen M.R."/>
        </authorList>
    </citation>
    <scope>NUCLEOTIDE SEQUENCE [LARGE SCALE GENOMIC DNA]</scope>
    <source>
        <strain evidence="2 3">ATCC 13157</strain>
    </source>
</reference>
<proteinExistence type="predicted"/>
<gene>
    <name evidence="2" type="ORF">M752DRAFT_78944</name>
</gene>
<feature type="compositionally biased region" description="Basic and acidic residues" evidence="1">
    <location>
        <begin position="29"/>
        <end position="49"/>
    </location>
</feature>
<evidence type="ECO:0000313" key="2">
    <source>
        <dbReference type="EMBL" id="RDK38444.1"/>
    </source>
</evidence>
<organism evidence="2 3">
    <name type="scientific">Aspergillus phoenicis ATCC 13157</name>
    <dbReference type="NCBI Taxonomy" id="1353007"/>
    <lineage>
        <taxon>Eukaryota</taxon>
        <taxon>Fungi</taxon>
        <taxon>Dikarya</taxon>
        <taxon>Ascomycota</taxon>
        <taxon>Pezizomycotina</taxon>
        <taxon>Eurotiomycetes</taxon>
        <taxon>Eurotiomycetidae</taxon>
        <taxon>Eurotiales</taxon>
        <taxon>Aspergillaceae</taxon>
        <taxon>Aspergillus</taxon>
    </lineage>
</organism>
<name>A0A370P8Y0_ASPPH</name>
<dbReference type="Proteomes" id="UP000254937">
    <property type="component" value="Unassembled WGS sequence"/>
</dbReference>
<keyword evidence="3" id="KW-1185">Reference proteome</keyword>
<dbReference type="AlphaFoldDB" id="A0A370P8Y0"/>
<dbReference type="EMBL" id="KZ851865">
    <property type="protein sequence ID" value="RDK38444.1"/>
    <property type="molecule type" value="Genomic_DNA"/>
</dbReference>
<evidence type="ECO:0000313" key="3">
    <source>
        <dbReference type="Proteomes" id="UP000254937"/>
    </source>
</evidence>
<feature type="region of interest" description="Disordered" evidence="1">
    <location>
        <begin position="29"/>
        <end position="54"/>
    </location>
</feature>
<evidence type="ECO:0000256" key="1">
    <source>
        <dbReference type="SAM" id="MobiDB-lite"/>
    </source>
</evidence>